<sequence>MYDFRRPTALAREQSRTLELAFETFARQWGTQLTAKVRVRSRVALDQVRLQTYDDYTAGVPTLTTMVLLELPGEAPRAVVQFPAGAALTWIGHMLGATAEQAPDADRELTALEQNLVRRLMSDAVEDLRYSLGDLLTVAPVVRSLRFNAQFAQAAGPNEPMVVAAFTVTFGDRSCPATLALPAAALLPQLGGSVPSVGEHSGNPIAGALELVPLEVSVRLAPVPVRPAQILDLAVGDLIPVPHPRTRPLDVAVDDRVLATAAVGSTGSRLACVIVTTEESNR</sequence>
<evidence type="ECO:0000256" key="7">
    <source>
        <dbReference type="ARBA" id="ARBA00022779"/>
    </source>
</evidence>
<dbReference type="Pfam" id="PF02154">
    <property type="entry name" value="FliM"/>
    <property type="match status" value="1"/>
</dbReference>
<organism evidence="11 12">
    <name type="scientific">Occultella aeris</name>
    <dbReference type="NCBI Taxonomy" id="2761496"/>
    <lineage>
        <taxon>Bacteria</taxon>
        <taxon>Bacillati</taxon>
        <taxon>Actinomycetota</taxon>
        <taxon>Actinomycetes</taxon>
        <taxon>Micrococcales</taxon>
        <taxon>Ruaniaceae</taxon>
        <taxon>Occultella</taxon>
    </lineage>
</organism>
<evidence type="ECO:0000256" key="5">
    <source>
        <dbReference type="ARBA" id="ARBA00022475"/>
    </source>
</evidence>
<evidence type="ECO:0000256" key="9">
    <source>
        <dbReference type="ARBA" id="ARBA00023143"/>
    </source>
</evidence>
<evidence type="ECO:0000256" key="6">
    <source>
        <dbReference type="ARBA" id="ARBA00022500"/>
    </source>
</evidence>
<evidence type="ECO:0000256" key="2">
    <source>
        <dbReference type="ARBA" id="ARBA00004202"/>
    </source>
</evidence>
<evidence type="ECO:0000259" key="10">
    <source>
        <dbReference type="Pfam" id="PF01052"/>
    </source>
</evidence>
<name>A0A7M4DDG1_9MICO</name>
<keyword evidence="9" id="KW-0975">Bacterial flagellum</keyword>
<evidence type="ECO:0000256" key="3">
    <source>
        <dbReference type="ARBA" id="ARBA00011049"/>
    </source>
</evidence>
<dbReference type="RefSeq" id="WP_231954937.1">
    <property type="nucleotide sequence ID" value="NZ_CACRYJ010000004.1"/>
</dbReference>
<evidence type="ECO:0000256" key="8">
    <source>
        <dbReference type="ARBA" id="ARBA00023136"/>
    </source>
</evidence>
<keyword evidence="6" id="KW-0145">Chemotaxis</keyword>
<feature type="domain" description="Flagellar motor switch protein FliN-like C-terminal" evidence="10">
    <location>
        <begin position="209"/>
        <end position="275"/>
    </location>
</feature>
<dbReference type="SUPFAM" id="SSF103039">
    <property type="entry name" value="CheC-like"/>
    <property type="match status" value="1"/>
</dbReference>
<dbReference type="Proteomes" id="UP000419743">
    <property type="component" value="Unassembled WGS sequence"/>
</dbReference>
<dbReference type="PANTHER" id="PTHR30034:SF6">
    <property type="entry name" value="YOP PROTEINS TRANSLOCATION PROTEIN Q"/>
    <property type="match status" value="1"/>
</dbReference>
<dbReference type="InterPro" id="IPR001689">
    <property type="entry name" value="Flag_FliM"/>
</dbReference>
<dbReference type="GO" id="GO:0071978">
    <property type="term" value="P:bacterial-type flagellum-dependent swarming motility"/>
    <property type="evidence" value="ECO:0007669"/>
    <property type="project" value="TreeGrafter"/>
</dbReference>
<evidence type="ECO:0000313" key="11">
    <source>
        <dbReference type="EMBL" id="VZO34880.1"/>
    </source>
</evidence>
<dbReference type="GO" id="GO:0005886">
    <property type="term" value="C:plasma membrane"/>
    <property type="evidence" value="ECO:0007669"/>
    <property type="project" value="UniProtKB-SubCell"/>
</dbReference>
<dbReference type="InterPro" id="IPR036429">
    <property type="entry name" value="SpoA-like_sf"/>
</dbReference>
<evidence type="ECO:0000256" key="1">
    <source>
        <dbReference type="ARBA" id="ARBA00004117"/>
    </source>
</evidence>
<keyword evidence="11" id="KW-0282">Flagellum</keyword>
<dbReference type="GO" id="GO:0003774">
    <property type="term" value="F:cytoskeletal motor activity"/>
    <property type="evidence" value="ECO:0007669"/>
    <property type="project" value="InterPro"/>
</dbReference>
<dbReference type="AlphaFoldDB" id="A0A7M4DDG1"/>
<comment type="similarity">
    <text evidence="3">Belongs to the FliM family.</text>
</comment>
<dbReference type="EMBL" id="CACRYJ010000004">
    <property type="protein sequence ID" value="VZO34880.1"/>
    <property type="molecule type" value="Genomic_DNA"/>
</dbReference>
<comment type="caution">
    <text evidence="11">The sequence shown here is derived from an EMBL/GenBank/DDBJ whole genome shotgun (WGS) entry which is preliminary data.</text>
</comment>
<keyword evidence="7" id="KW-0283">Flagellar rotation</keyword>
<dbReference type="Pfam" id="PF01052">
    <property type="entry name" value="FliMN_C"/>
    <property type="match status" value="1"/>
</dbReference>
<reference evidence="11 12" key="1">
    <citation type="submission" date="2019-11" db="EMBL/GenBank/DDBJ databases">
        <authorList>
            <person name="Criscuolo A."/>
        </authorList>
    </citation>
    <scope>NUCLEOTIDE SEQUENCE [LARGE SCALE GENOMIC DNA]</scope>
    <source>
        <strain evidence="11">CIP111667</strain>
    </source>
</reference>
<dbReference type="SUPFAM" id="SSF101801">
    <property type="entry name" value="Surface presentation of antigens (SPOA)"/>
    <property type="match status" value="1"/>
</dbReference>
<dbReference type="GO" id="GO:0009425">
    <property type="term" value="C:bacterial-type flagellum basal body"/>
    <property type="evidence" value="ECO:0007669"/>
    <property type="project" value="UniProtKB-SubCell"/>
</dbReference>
<dbReference type="CDD" id="cd17908">
    <property type="entry name" value="FliM"/>
    <property type="match status" value="1"/>
</dbReference>
<dbReference type="Gene3D" id="2.30.330.10">
    <property type="entry name" value="SpoA-like"/>
    <property type="match status" value="1"/>
</dbReference>
<keyword evidence="11" id="KW-0969">Cilium</keyword>
<keyword evidence="8" id="KW-0472">Membrane</keyword>
<protein>
    <recommendedName>
        <fullName evidence="4">Flagellar motor switch protein FliM</fullName>
    </recommendedName>
</protein>
<dbReference type="Gene3D" id="3.40.1550.10">
    <property type="entry name" value="CheC-like"/>
    <property type="match status" value="1"/>
</dbReference>
<keyword evidence="12" id="KW-1185">Reference proteome</keyword>
<evidence type="ECO:0000313" key="12">
    <source>
        <dbReference type="Proteomes" id="UP000419743"/>
    </source>
</evidence>
<dbReference type="PIRSF" id="PIRSF002888">
    <property type="entry name" value="FliM"/>
    <property type="match status" value="1"/>
</dbReference>
<proteinExistence type="inferred from homology"/>
<keyword evidence="11" id="KW-0966">Cell projection</keyword>
<gene>
    <name evidence="11" type="primary">fliM</name>
    <name evidence="11" type="ORF">HALOF300_00150</name>
</gene>
<accession>A0A7M4DDG1</accession>
<dbReference type="GO" id="GO:0050918">
    <property type="term" value="P:positive chemotaxis"/>
    <property type="evidence" value="ECO:0007669"/>
    <property type="project" value="TreeGrafter"/>
</dbReference>
<evidence type="ECO:0000256" key="4">
    <source>
        <dbReference type="ARBA" id="ARBA00021898"/>
    </source>
</evidence>
<comment type="subcellular location">
    <subcellularLocation>
        <location evidence="1">Bacterial flagellum basal body</location>
    </subcellularLocation>
    <subcellularLocation>
        <location evidence="2">Cell membrane</location>
        <topology evidence="2">Peripheral membrane protein</topology>
    </subcellularLocation>
</comment>
<dbReference type="PANTHER" id="PTHR30034">
    <property type="entry name" value="FLAGELLAR MOTOR SWITCH PROTEIN FLIM"/>
    <property type="match status" value="1"/>
</dbReference>
<keyword evidence="5" id="KW-1003">Cell membrane</keyword>
<dbReference type="InterPro" id="IPR028976">
    <property type="entry name" value="CheC-like_sf"/>
</dbReference>
<dbReference type="InterPro" id="IPR001543">
    <property type="entry name" value="FliN-like_C"/>
</dbReference>